<sequence length="255" mass="27443">MCNCYKKVIVNETPMLFSDASARVAPILSETTVACGDRRDLGGAAVKAPQVRWRDLPNKDQLFILALCRLSEPLSNVCLLPYIFYLVRSVLPPSDDDSPDTAAARISEYSGLLVAAFPLAQSRIGTRGVFRIALFLFPVTYMTAPYLSLLAVDHDADARWVFLGFVVCAQIMARTMAIPSTVILLTEAAPSKIVLGTVHGAANTLASLARAAGPAVGGYVFAVGAKEGVIGLVWWLYLVGVALSALAWSYLMEEE</sequence>
<protein>
    <submittedName>
        <fullName evidence="2">Uu.00g120290.m01.CDS01</fullName>
    </submittedName>
</protein>
<dbReference type="Proteomes" id="UP001295740">
    <property type="component" value="Unassembled WGS sequence"/>
</dbReference>
<feature type="transmembrane region" description="Helical" evidence="1">
    <location>
        <begin position="232"/>
        <end position="251"/>
    </location>
</feature>
<feature type="transmembrane region" description="Helical" evidence="1">
    <location>
        <begin position="132"/>
        <end position="152"/>
    </location>
</feature>
<keyword evidence="1" id="KW-1133">Transmembrane helix</keyword>
<dbReference type="SUPFAM" id="SSF103473">
    <property type="entry name" value="MFS general substrate transporter"/>
    <property type="match status" value="1"/>
</dbReference>
<feature type="transmembrane region" description="Helical" evidence="1">
    <location>
        <begin position="158"/>
        <end position="186"/>
    </location>
</feature>
<proteinExistence type="predicted"/>
<comment type="caution">
    <text evidence="2">The sequence shown here is derived from an EMBL/GenBank/DDBJ whole genome shotgun (WGS) entry which is preliminary data.</text>
</comment>
<keyword evidence="3" id="KW-1185">Reference proteome</keyword>
<dbReference type="Gene3D" id="1.20.1250.20">
    <property type="entry name" value="MFS general substrate transporter like domains"/>
    <property type="match status" value="1"/>
</dbReference>
<name>A0AAI8YH41_9PEZI</name>
<keyword evidence="1" id="KW-0812">Transmembrane</keyword>
<dbReference type="InterPro" id="IPR036259">
    <property type="entry name" value="MFS_trans_sf"/>
</dbReference>
<evidence type="ECO:0000313" key="3">
    <source>
        <dbReference type="Proteomes" id="UP001295740"/>
    </source>
</evidence>
<accession>A0AAI8YH41</accession>
<evidence type="ECO:0000313" key="2">
    <source>
        <dbReference type="EMBL" id="CAJ2504635.1"/>
    </source>
</evidence>
<gene>
    <name evidence="2" type="ORF">KHLLAP_LOCUS5103</name>
</gene>
<evidence type="ECO:0000256" key="1">
    <source>
        <dbReference type="SAM" id="Phobius"/>
    </source>
</evidence>
<organism evidence="2 3">
    <name type="scientific">Anthostomella pinea</name>
    <dbReference type="NCBI Taxonomy" id="933095"/>
    <lineage>
        <taxon>Eukaryota</taxon>
        <taxon>Fungi</taxon>
        <taxon>Dikarya</taxon>
        <taxon>Ascomycota</taxon>
        <taxon>Pezizomycotina</taxon>
        <taxon>Sordariomycetes</taxon>
        <taxon>Xylariomycetidae</taxon>
        <taxon>Xylariales</taxon>
        <taxon>Xylariaceae</taxon>
        <taxon>Anthostomella</taxon>
    </lineage>
</organism>
<dbReference type="AlphaFoldDB" id="A0AAI8YH41"/>
<dbReference type="EMBL" id="CAUWAG010000007">
    <property type="protein sequence ID" value="CAJ2504635.1"/>
    <property type="molecule type" value="Genomic_DNA"/>
</dbReference>
<reference evidence="2" key="1">
    <citation type="submission" date="2023-10" db="EMBL/GenBank/DDBJ databases">
        <authorList>
            <person name="Hackl T."/>
        </authorList>
    </citation>
    <scope>NUCLEOTIDE SEQUENCE</scope>
</reference>
<keyword evidence="1" id="KW-0472">Membrane</keyword>